<comment type="caution">
    <text evidence="8">The sequence shown here is derived from an EMBL/GenBank/DDBJ whole genome shotgun (WGS) entry which is preliminary data.</text>
</comment>
<dbReference type="GO" id="GO:0051661">
    <property type="term" value="P:maintenance of centrosome location"/>
    <property type="evidence" value="ECO:0007669"/>
    <property type="project" value="TreeGrafter"/>
</dbReference>
<organism evidence="8 9">
    <name type="scientific">Acanthosepion pharaonis</name>
    <name type="common">Pharaoh cuttlefish</name>
    <name type="synonym">Sepia pharaonis</name>
    <dbReference type="NCBI Taxonomy" id="158019"/>
    <lineage>
        <taxon>Eukaryota</taxon>
        <taxon>Metazoa</taxon>
        <taxon>Spiralia</taxon>
        <taxon>Lophotrochozoa</taxon>
        <taxon>Mollusca</taxon>
        <taxon>Cephalopoda</taxon>
        <taxon>Coleoidea</taxon>
        <taxon>Decapodiformes</taxon>
        <taxon>Sepiida</taxon>
        <taxon>Sepiina</taxon>
        <taxon>Sepiidae</taxon>
        <taxon>Acanthosepion</taxon>
    </lineage>
</organism>
<evidence type="ECO:0000313" key="9">
    <source>
        <dbReference type="Proteomes" id="UP000597762"/>
    </source>
</evidence>
<feature type="domain" description="C-CAP/cofactor C-like" evidence="7">
    <location>
        <begin position="308"/>
        <end position="462"/>
    </location>
</feature>
<dbReference type="InterPro" id="IPR017901">
    <property type="entry name" value="C-CAP_CF_C-like"/>
</dbReference>
<evidence type="ECO:0000256" key="5">
    <source>
        <dbReference type="ARBA" id="ARBA00022490"/>
    </source>
</evidence>
<protein>
    <recommendedName>
        <fullName evidence="4">TBCC domain-containing protein 1</fullName>
    </recommendedName>
</protein>
<evidence type="ECO:0000256" key="4">
    <source>
        <dbReference type="ARBA" id="ARBA00017559"/>
    </source>
</evidence>
<dbReference type="AlphaFoldDB" id="A0A812BCX0"/>
<dbReference type="PANTHER" id="PTHR16052:SF0">
    <property type="entry name" value="TBCC DOMAIN-CONTAINING PROTEIN 1"/>
    <property type="match status" value="1"/>
</dbReference>
<keyword evidence="9" id="KW-1185">Reference proteome</keyword>
<dbReference type="Proteomes" id="UP000597762">
    <property type="component" value="Unassembled WGS sequence"/>
</dbReference>
<evidence type="ECO:0000256" key="6">
    <source>
        <dbReference type="ARBA" id="ARBA00023212"/>
    </source>
</evidence>
<sequence length="587" mass="65990">MTARSSGSSTQPVAHSFYVWVKAEPFSYGTLSIPPPPRLSTNCIKKSLAYAKNKGELGFPRISYTVWRHIACNKIHLPEDLAWLYFSTCHLLSENTSPAERIEWSQCFAKCKTSQDKESLKNHLTVNTYKFVLYLYIQQFNKVSLKASLVAGDGWPTSSAYHDSDSKVNRRLKAMDEHSHLGFVQSHLMEMLELLIDPENRTAAAATISSSSSPCLGRDLQVSHDILTALGFLISASADKCRTTIGLAELLQLPGVKSKICYSKSTQSVPIQSLYYWLKENLIPNPFGPSACASSGRRLSWRMLGEDPRNENNFKRGRIATNAHIVSKEAIKGNKVIFMSQVSKQTVARSSATLENSNIKIHRCHGSNLYLLAPLRSVTVQKCRHSKIVLGPVETSVHIENCEFVTVIAPCHRIVINSSQLCTLHLLTPNQPVILNGNDSVVLAPYHTHYPKLEEHMARVGLESNCNLWDQPLCLGSDHKESAPVWELMKLEDFFIFNIPFEMEGSTKTAPYVLPQGYKDIITHRQRSVITWQKLVKDAKLSPDQIKEFQEVIETHFCIWLTENGHKRELENLALPPQNPTSVQATH</sequence>
<dbReference type="GO" id="GO:0031616">
    <property type="term" value="C:spindle pole centrosome"/>
    <property type="evidence" value="ECO:0007669"/>
    <property type="project" value="TreeGrafter"/>
</dbReference>
<dbReference type="PROSITE" id="PS51329">
    <property type="entry name" value="C_CAP_COFACTOR_C"/>
    <property type="match status" value="1"/>
</dbReference>
<name>A0A812BCX0_ACAPH</name>
<dbReference type="InterPro" id="IPR036223">
    <property type="entry name" value="CAP_C_sf"/>
</dbReference>
<dbReference type="EMBL" id="CAHIKZ030000495">
    <property type="protein sequence ID" value="CAE1177139.1"/>
    <property type="molecule type" value="Genomic_DNA"/>
</dbReference>
<evidence type="ECO:0000313" key="8">
    <source>
        <dbReference type="EMBL" id="CAE1177139.1"/>
    </source>
</evidence>
<evidence type="ECO:0000256" key="2">
    <source>
        <dbReference type="ARBA" id="ARBA00004647"/>
    </source>
</evidence>
<dbReference type="GO" id="GO:0051684">
    <property type="term" value="P:maintenance of Golgi location"/>
    <property type="evidence" value="ECO:0007669"/>
    <property type="project" value="TreeGrafter"/>
</dbReference>
<dbReference type="Gene3D" id="2.160.20.70">
    <property type="match status" value="1"/>
</dbReference>
<proteinExistence type="inferred from homology"/>
<accession>A0A812BCX0</accession>
<dbReference type="InterPro" id="IPR039589">
    <property type="entry name" value="TBCC1"/>
</dbReference>
<dbReference type="OrthoDB" id="427777at2759"/>
<dbReference type="SMART" id="SM00673">
    <property type="entry name" value="CARP"/>
    <property type="match status" value="2"/>
</dbReference>
<comment type="subcellular location">
    <subcellularLocation>
        <location evidence="1">Cytoplasm</location>
        <location evidence="1">Cytoskeleton</location>
        <location evidence="1">Microtubule organizing center</location>
        <location evidence="1">Centrosome</location>
    </subcellularLocation>
    <subcellularLocation>
        <location evidence="2">Cytoplasm</location>
        <location evidence="2">Cytoskeleton</location>
        <location evidence="2">Spindle pole</location>
    </subcellularLocation>
</comment>
<reference evidence="8" key="1">
    <citation type="submission" date="2021-01" db="EMBL/GenBank/DDBJ databases">
        <authorList>
            <person name="Li R."/>
            <person name="Bekaert M."/>
        </authorList>
    </citation>
    <scope>NUCLEOTIDE SEQUENCE</scope>
    <source>
        <strain evidence="8">Farmed</strain>
    </source>
</reference>
<dbReference type="PANTHER" id="PTHR16052">
    <property type="entry name" value="TBCC DOMAIN-CONTAINING PROTEIN 1"/>
    <property type="match status" value="1"/>
</dbReference>
<keyword evidence="6" id="KW-0206">Cytoskeleton</keyword>
<comment type="similarity">
    <text evidence="3">Belongs to the TBCC family.</text>
</comment>
<evidence type="ECO:0000256" key="3">
    <source>
        <dbReference type="ARBA" id="ARBA00008848"/>
    </source>
</evidence>
<dbReference type="Pfam" id="PF07986">
    <property type="entry name" value="TBCC"/>
    <property type="match status" value="1"/>
</dbReference>
<dbReference type="InterPro" id="IPR012945">
    <property type="entry name" value="Tubulin-bd_cofactor_C_dom"/>
</dbReference>
<evidence type="ECO:0000256" key="1">
    <source>
        <dbReference type="ARBA" id="ARBA00004300"/>
    </source>
</evidence>
<dbReference type="SUPFAM" id="SSF69340">
    <property type="entry name" value="C-terminal domain of adenylylcyclase associated protein"/>
    <property type="match status" value="1"/>
</dbReference>
<evidence type="ECO:0000259" key="7">
    <source>
        <dbReference type="PROSITE" id="PS51329"/>
    </source>
</evidence>
<dbReference type="InterPro" id="IPR006599">
    <property type="entry name" value="CARP_motif"/>
</dbReference>
<gene>
    <name evidence="8" type="ORF">SPHA_14488</name>
</gene>
<dbReference type="InterPro" id="IPR016098">
    <property type="entry name" value="CAP/MinC_C"/>
</dbReference>
<keyword evidence="5" id="KW-0963">Cytoplasm</keyword>